<feature type="region of interest" description="Disordered" evidence="1">
    <location>
        <begin position="467"/>
        <end position="486"/>
    </location>
</feature>
<reference evidence="3 4" key="1">
    <citation type="submission" date="2017-07" db="EMBL/GenBank/DDBJ databases">
        <title>Complete genome sequence of Actinoalloteichus hoggarensis DSM 45943, type strain of Actinoalloteichus hoggarensis.</title>
        <authorList>
            <person name="Ruckert C."/>
            <person name="Nouioui I."/>
            <person name="Willmese J."/>
            <person name="van Wezel G."/>
            <person name="Klenk H.-P."/>
            <person name="Kalinowski J."/>
            <person name="Zotchev S.B."/>
        </authorList>
    </citation>
    <scope>NUCLEOTIDE SEQUENCE [LARGE SCALE GENOMIC DNA]</scope>
    <source>
        <strain evidence="3 4">DSM 45943</strain>
    </source>
</reference>
<sequence length="552" mass="55427">MPSKTSRTLQAAVMAAGFAAMGAGAAMATESDSRTALPERPQDIGAELPLHSCQSLAYQYAGSEIVPCADITAKAGVRNVLAQPAYTVEGTALALADQFVTPGPLLDVDRVNRLSGAVGHEVDEITDLQTTRPDISLDVAPGNTGVLDEGSRDSLLQTRIWERPENHSGFSAADTALEVNAVRGYTIGQPVEANGLTRPVTAAVSQTPLNSAPTLPETAELPLVGPLADRALDQVTADLDSTRQADPLGEVTDTVGAMTSNLNLEGDSALGGLTAQPAAGATTPRDQEGGLGNLGVATPVGALTDALLAPQPKPGSVQPTPGAPTVPGSAAEPARSPQPSADPVSDLLDQTGIDPAALLGGLTGQEAPSTLPAPAGPPVTDAVQGVADGARALSLNETLTEAKLEPTALLGGLGGLGGLAGDGRPTTLPAPAESPVADQGRTLPLAGALDQASDLISTNPVGGLVGNMNSPQSQQAAPAAAPEPTVEYHVRDQNKQPEINALRGTGLGELFGGELTLPAKSETPQAQPAPAASPAADQLGGLTQTLTGTLPL</sequence>
<evidence type="ECO:0000256" key="2">
    <source>
        <dbReference type="SAM" id="SignalP"/>
    </source>
</evidence>
<dbReference type="Proteomes" id="UP000204221">
    <property type="component" value="Chromosome"/>
</dbReference>
<dbReference type="KEGG" id="ahg:AHOG_24055"/>
<evidence type="ECO:0000256" key="1">
    <source>
        <dbReference type="SAM" id="MobiDB-lite"/>
    </source>
</evidence>
<accession>A0A221WAU9</accession>
<proteinExistence type="predicted"/>
<feature type="signal peptide" evidence="2">
    <location>
        <begin position="1"/>
        <end position="28"/>
    </location>
</feature>
<feature type="chain" id="PRO_5044270247" evidence="2">
    <location>
        <begin position="29"/>
        <end position="552"/>
    </location>
</feature>
<organism evidence="3 4">
    <name type="scientific">Actinoalloteichus hoggarensis</name>
    <dbReference type="NCBI Taxonomy" id="1470176"/>
    <lineage>
        <taxon>Bacteria</taxon>
        <taxon>Bacillati</taxon>
        <taxon>Actinomycetota</taxon>
        <taxon>Actinomycetes</taxon>
        <taxon>Pseudonocardiales</taxon>
        <taxon>Pseudonocardiaceae</taxon>
        <taxon>Actinoalloteichus</taxon>
    </lineage>
</organism>
<evidence type="ECO:0000313" key="4">
    <source>
        <dbReference type="Proteomes" id="UP000204221"/>
    </source>
</evidence>
<gene>
    <name evidence="3" type="ORF">AHOG_24055</name>
</gene>
<dbReference type="OrthoDB" id="3670782at2"/>
<keyword evidence="2" id="KW-0732">Signal</keyword>
<feature type="compositionally biased region" description="Low complexity" evidence="1">
    <location>
        <begin position="470"/>
        <end position="482"/>
    </location>
</feature>
<feature type="region of interest" description="Disordered" evidence="1">
    <location>
        <begin position="273"/>
        <end position="382"/>
    </location>
</feature>
<evidence type="ECO:0000313" key="3">
    <source>
        <dbReference type="EMBL" id="ASO22417.1"/>
    </source>
</evidence>
<dbReference type="AlphaFoldDB" id="A0A221WAU9"/>
<dbReference type="RefSeq" id="WP_157737026.1">
    <property type="nucleotide sequence ID" value="NZ_CP022521.1"/>
</dbReference>
<protein>
    <submittedName>
        <fullName evidence="3">Uncharacterized protein</fullName>
    </submittedName>
</protein>
<name>A0A221WAU9_9PSEU</name>
<dbReference type="EMBL" id="CP022521">
    <property type="protein sequence ID" value="ASO22417.1"/>
    <property type="molecule type" value="Genomic_DNA"/>
</dbReference>
<keyword evidence="4" id="KW-1185">Reference proteome</keyword>